<evidence type="ECO:0000256" key="1">
    <source>
        <dbReference type="SAM" id="Phobius"/>
    </source>
</evidence>
<keyword evidence="1" id="KW-1133">Transmembrane helix</keyword>
<keyword evidence="1" id="KW-0812">Transmembrane</keyword>
<organism evidence="2 3">
    <name type="scientific">Cellulophaga phage Ingeline_1</name>
    <dbReference type="NCBI Taxonomy" id="2745674"/>
    <lineage>
        <taxon>Viruses</taxon>
        <taxon>Duplodnaviria</taxon>
        <taxon>Heunggongvirae</taxon>
        <taxon>Uroviricota</taxon>
        <taxon>Caudoviricetes</taxon>
        <taxon>Duneviridae</taxon>
        <taxon>Ingelinevirus</taxon>
        <taxon>Ingelinevirus ingeline</taxon>
    </lineage>
</organism>
<keyword evidence="1" id="KW-0472">Membrane</keyword>
<dbReference type="Proteomes" id="UP000693804">
    <property type="component" value="Segment"/>
</dbReference>
<sequence length="119" mass="13989">MNRDFTTPSLFLALIFFILLAVISELIFKSLKKQHINLNTINEIETGLSIDYYELKPGNIVRVWHIDDIEPKGGFWWYAKVVCFKNNNYLKQLDFNYTNTPEDIFTAASFKNYKIELLS</sequence>
<feature type="transmembrane region" description="Helical" evidence="1">
    <location>
        <begin position="6"/>
        <end position="28"/>
    </location>
</feature>
<name>A0A8E5EAJ6_9CAUD</name>
<gene>
    <name evidence="2" type="ORF">Ingeline1_22</name>
</gene>
<dbReference type="EMBL" id="MT732435">
    <property type="protein sequence ID" value="QQV89966.1"/>
    <property type="molecule type" value="Genomic_DNA"/>
</dbReference>
<accession>A0A8E5EAJ6</accession>
<reference evidence="2" key="1">
    <citation type="submission" date="2020-07" db="EMBL/GenBank/DDBJ databases">
        <title>Highly diverse flavobacterial phages as mortality factor during North Sea spring blooms.</title>
        <authorList>
            <person name="Bartlau N."/>
            <person name="Wichels A."/>
            <person name="Krohne G."/>
            <person name="Adriaenssens E.M."/>
            <person name="Heins A."/>
            <person name="Fuchs B.M."/>
            <person name="Amann R."/>
            <person name="Moraru C."/>
        </authorList>
    </citation>
    <scope>NUCLEOTIDE SEQUENCE</scope>
</reference>
<protein>
    <submittedName>
        <fullName evidence="2">Uncharacterized protein</fullName>
    </submittedName>
</protein>
<evidence type="ECO:0000313" key="2">
    <source>
        <dbReference type="EMBL" id="QQV89966.1"/>
    </source>
</evidence>
<proteinExistence type="predicted"/>
<keyword evidence="3" id="KW-1185">Reference proteome</keyword>
<evidence type="ECO:0000313" key="3">
    <source>
        <dbReference type="Proteomes" id="UP000693804"/>
    </source>
</evidence>